<gene>
    <name evidence="1" type="ORF">L1987_27831</name>
</gene>
<sequence length="286" mass="32034">MECREHIPCEKGKGPDWLFDIDSFSQVFEPLIFSNMDSTSSIKQTSTSNDDYRLGFNGPSIRIKRPSIDPPSVVNAIEASEARTSNSNVTSNNLSDIEDQDEDIASDAADTTDVVDAADTTDAADDDDAADVAVEDISAKNPIDNHHLPDQNQSNLDHGIQLDVVLTQRINKEHPLENVIGQVQQGVQTRSKTHEANICLYSCFLSQVEPKKIDEALQHSSWIETMQEELLQFKRQEVWTLVDLPPGQDAIRTRWVFRNKQDERGIVIKNKARLVAQGYTQEEGID</sequence>
<protein>
    <submittedName>
        <fullName evidence="1">Uncharacterized protein</fullName>
    </submittedName>
</protein>
<proteinExistence type="predicted"/>
<reference evidence="1 2" key="2">
    <citation type="journal article" date="2022" name="Mol. Ecol. Resour.">
        <title>The genomes of chicory, endive, great burdock and yacon provide insights into Asteraceae paleo-polyploidization history and plant inulin production.</title>
        <authorList>
            <person name="Fan W."/>
            <person name="Wang S."/>
            <person name="Wang H."/>
            <person name="Wang A."/>
            <person name="Jiang F."/>
            <person name="Liu H."/>
            <person name="Zhao H."/>
            <person name="Xu D."/>
            <person name="Zhang Y."/>
        </authorList>
    </citation>
    <scope>NUCLEOTIDE SEQUENCE [LARGE SCALE GENOMIC DNA]</scope>
    <source>
        <strain evidence="2">cv. Yunnan</strain>
        <tissue evidence="1">Leaves</tissue>
    </source>
</reference>
<dbReference type="Proteomes" id="UP001056120">
    <property type="component" value="Linkage Group LG09"/>
</dbReference>
<keyword evidence="2" id="KW-1185">Reference proteome</keyword>
<reference evidence="2" key="1">
    <citation type="journal article" date="2022" name="Mol. Ecol. Resour.">
        <title>The genomes of chicory, endive, great burdock and yacon provide insights into Asteraceae palaeo-polyploidization history and plant inulin production.</title>
        <authorList>
            <person name="Fan W."/>
            <person name="Wang S."/>
            <person name="Wang H."/>
            <person name="Wang A."/>
            <person name="Jiang F."/>
            <person name="Liu H."/>
            <person name="Zhao H."/>
            <person name="Xu D."/>
            <person name="Zhang Y."/>
        </authorList>
    </citation>
    <scope>NUCLEOTIDE SEQUENCE [LARGE SCALE GENOMIC DNA]</scope>
    <source>
        <strain evidence="2">cv. Yunnan</strain>
    </source>
</reference>
<organism evidence="1 2">
    <name type="scientific">Smallanthus sonchifolius</name>
    <dbReference type="NCBI Taxonomy" id="185202"/>
    <lineage>
        <taxon>Eukaryota</taxon>
        <taxon>Viridiplantae</taxon>
        <taxon>Streptophyta</taxon>
        <taxon>Embryophyta</taxon>
        <taxon>Tracheophyta</taxon>
        <taxon>Spermatophyta</taxon>
        <taxon>Magnoliopsida</taxon>
        <taxon>eudicotyledons</taxon>
        <taxon>Gunneridae</taxon>
        <taxon>Pentapetalae</taxon>
        <taxon>asterids</taxon>
        <taxon>campanulids</taxon>
        <taxon>Asterales</taxon>
        <taxon>Asteraceae</taxon>
        <taxon>Asteroideae</taxon>
        <taxon>Heliantheae alliance</taxon>
        <taxon>Millerieae</taxon>
        <taxon>Smallanthus</taxon>
    </lineage>
</organism>
<comment type="caution">
    <text evidence="1">The sequence shown here is derived from an EMBL/GenBank/DDBJ whole genome shotgun (WGS) entry which is preliminary data.</text>
</comment>
<evidence type="ECO:0000313" key="2">
    <source>
        <dbReference type="Proteomes" id="UP001056120"/>
    </source>
</evidence>
<dbReference type="EMBL" id="CM042026">
    <property type="protein sequence ID" value="KAI3805444.1"/>
    <property type="molecule type" value="Genomic_DNA"/>
</dbReference>
<name>A0ACB9IBW6_9ASTR</name>
<accession>A0ACB9IBW6</accession>
<evidence type="ECO:0000313" key="1">
    <source>
        <dbReference type="EMBL" id="KAI3805444.1"/>
    </source>
</evidence>